<dbReference type="Pfam" id="PF06886">
    <property type="entry name" value="TPX2"/>
    <property type="match status" value="1"/>
</dbReference>
<comment type="subcellular location">
    <subcellularLocation>
        <location evidence="1">Cytoplasm</location>
        <location evidence="1">Cytoskeleton</location>
    </subcellularLocation>
</comment>
<comment type="caution">
    <text evidence="9">The sequence shown here is derived from an EMBL/GenBank/DDBJ whole genome shotgun (WGS) entry which is preliminary data.</text>
</comment>
<evidence type="ECO:0000256" key="4">
    <source>
        <dbReference type="ARBA" id="ARBA00022701"/>
    </source>
</evidence>
<feature type="region of interest" description="Disordered" evidence="7">
    <location>
        <begin position="1"/>
        <end position="20"/>
    </location>
</feature>
<evidence type="ECO:0000259" key="8">
    <source>
        <dbReference type="Pfam" id="PF06886"/>
    </source>
</evidence>
<protein>
    <submittedName>
        <fullName evidence="9">Protein WAVE-DAMPENED 2</fullName>
    </submittedName>
</protein>
<feature type="compositionally biased region" description="Basic and acidic residues" evidence="7">
    <location>
        <begin position="103"/>
        <end position="124"/>
    </location>
</feature>
<dbReference type="EMBL" id="MLFT02000003">
    <property type="protein sequence ID" value="PHT54529.1"/>
    <property type="molecule type" value="Genomic_DNA"/>
</dbReference>
<dbReference type="Proteomes" id="UP000224567">
    <property type="component" value="Unassembled WGS sequence"/>
</dbReference>
<evidence type="ECO:0000256" key="2">
    <source>
        <dbReference type="ARBA" id="ARBA00005885"/>
    </source>
</evidence>
<keyword evidence="3" id="KW-0963">Cytoplasm</keyword>
<keyword evidence="10" id="KW-1185">Reference proteome</keyword>
<evidence type="ECO:0000313" key="9">
    <source>
        <dbReference type="EMBL" id="PHT54529.1"/>
    </source>
</evidence>
<feature type="region of interest" description="Disordered" evidence="7">
    <location>
        <begin position="28"/>
        <end position="124"/>
    </location>
</feature>
<feature type="coiled-coil region" evidence="6">
    <location>
        <begin position="145"/>
        <end position="175"/>
    </location>
</feature>
<keyword evidence="5" id="KW-0206">Cytoskeleton</keyword>
<dbReference type="InterPro" id="IPR027329">
    <property type="entry name" value="TPX2_C"/>
</dbReference>
<dbReference type="PANTHER" id="PTHR47067">
    <property type="entry name" value="TPX2 (TARGETING PROTEIN FOR XKLP2) PROTEIN FAMILY-RELATED"/>
    <property type="match status" value="1"/>
</dbReference>
<reference evidence="10" key="2">
    <citation type="journal article" date="2017" name="J. Anim. Genet.">
        <title>Multiple reference genome sequences of hot pepper reveal the massive evolution of plant disease resistance genes by retroduplication.</title>
        <authorList>
            <person name="Kim S."/>
            <person name="Park J."/>
            <person name="Yeom S.-I."/>
            <person name="Kim Y.-M."/>
            <person name="Seo E."/>
            <person name="Kim K.-T."/>
            <person name="Kim M.-S."/>
            <person name="Lee J.M."/>
            <person name="Cheong K."/>
            <person name="Shin H.-S."/>
            <person name="Kim S.-B."/>
            <person name="Han K."/>
            <person name="Lee J."/>
            <person name="Park M."/>
            <person name="Lee H.-A."/>
            <person name="Lee H.-Y."/>
            <person name="Lee Y."/>
            <person name="Oh S."/>
            <person name="Lee J.H."/>
            <person name="Choi E."/>
            <person name="Choi E."/>
            <person name="Lee S.E."/>
            <person name="Jeon J."/>
            <person name="Kim H."/>
            <person name="Choi G."/>
            <person name="Song H."/>
            <person name="Lee J."/>
            <person name="Lee S.-C."/>
            <person name="Kwon J.-K."/>
            <person name="Lee H.-Y."/>
            <person name="Koo N."/>
            <person name="Hong Y."/>
            <person name="Kim R.W."/>
            <person name="Kang W.-H."/>
            <person name="Huh J.H."/>
            <person name="Kang B.-C."/>
            <person name="Yang T.-J."/>
            <person name="Lee Y.-H."/>
            <person name="Bennetzen J.L."/>
            <person name="Choi D."/>
        </authorList>
    </citation>
    <scope>NUCLEOTIDE SEQUENCE [LARGE SCALE GENOMIC DNA]</scope>
    <source>
        <strain evidence="10">cv. PBC81</strain>
    </source>
</reference>
<gene>
    <name evidence="9" type="ORF">CQW23_08991</name>
</gene>
<evidence type="ECO:0000256" key="3">
    <source>
        <dbReference type="ARBA" id="ARBA00022490"/>
    </source>
</evidence>
<organism evidence="9 10">
    <name type="scientific">Capsicum baccatum</name>
    <name type="common">Peruvian pepper</name>
    <dbReference type="NCBI Taxonomy" id="33114"/>
    <lineage>
        <taxon>Eukaryota</taxon>
        <taxon>Viridiplantae</taxon>
        <taxon>Streptophyta</taxon>
        <taxon>Embryophyta</taxon>
        <taxon>Tracheophyta</taxon>
        <taxon>Spermatophyta</taxon>
        <taxon>Magnoliopsida</taxon>
        <taxon>eudicotyledons</taxon>
        <taxon>Gunneridae</taxon>
        <taxon>Pentapetalae</taxon>
        <taxon>asterids</taxon>
        <taxon>lamiids</taxon>
        <taxon>Solanales</taxon>
        <taxon>Solanaceae</taxon>
        <taxon>Solanoideae</taxon>
        <taxon>Capsiceae</taxon>
        <taxon>Capsicum</taxon>
    </lineage>
</organism>
<feature type="compositionally biased region" description="Polar residues" evidence="7">
    <location>
        <begin position="69"/>
        <end position="100"/>
    </location>
</feature>
<comment type="similarity">
    <text evidence="2">Belongs to the TPX2 family.</text>
</comment>
<accession>A0A2G2XAQ4</accession>
<keyword evidence="6" id="KW-0175">Coiled coil</keyword>
<feature type="compositionally biased region" description="Polar residues" evidence="7">
    <location>
        <begin position="32"/>
        <end position="50"/>
    </location>
</feature>
<dbReference type="STRING" id="33114.A0A2G2XAQ4"/>
<proteinExistence type="inferred from homology"/>
<evidence type="ECO:0000256" key="1">
    <source>
        <dbReference type="ARBA" id="ARBA00004245"/>
    </source>
</evidence>
<reference evidence="9 10" key="1">
    <citation type="journal article" date="2017" name="Genome Biol.">
        <title>New reference genome sequences of hot pepper reveal the massive evolution of plant disease-resistance genes by retroduplication.</title>
        <authorList>
            <person name="Kim S."/>
            <person name="Park J."/>
            <person name="Yeom S.I."/>
            <person name="Kim Y.M."/>
            <person name="Seo E."/>
            <person name="Kim K.T."/>
            <person name="Kim M.S."/>
            <person name="Lee J.M."/>
            <person name="Cheong K."/>
            <person name="Shin H.S."/>
            <person name="Kim S.B."/>
            <person name="Han K."/>
            <person name="Lee J."/>
            <person name="Park M."/>
            <person name="Lee H.A."/>
            <person name="Lee H.Y."/>
            <person name="Lee Y."/>
            <person name="Oh S."/>
            <person name="Lee J.H."/>
            <person name="Choi E."/>
            <person name="Choi E."/>
            <person name="Lee S.E."/>
            <person name="Jeon J."/>
            <person name="Kim H."/>
            <person name="Choi G."/>
            <person name="Song H."/>
            <person name="Lee J."/>
            <person name="Lee S.C."/>
            <person name="Kwon J.K."/>
            <person name="Lee H.Y."/>
            <person name="Koo N."/>
            <person name="Hong Y."/>
            <person name="Kim R.W."/>
            <person name="Kang W.H."/>
            <person name="Huh J.H."/>
            <person name="Kang B.C."/>
            <person name="Yang T.J."/>
            <person name="Lee Y.H."/>
            <person name="Bennetzen J.L."/>
            <person name="Choi D."/>
        </authorList>
    </citation>
    <scope>NUCLEOTIDE SEQUENCE [LARGE SCALE GENOMIC DNA]</scope>
    <source>
        <strain evidence="10">cv. PBC81</strain>
    </source>
</reference>
<evidence type="ECO:0000256" key="6">
    <source>
        <dbReference type="SAM" id="Coils"/>
    </source>
</evidence>
<evidence type="ECO:0000313" key="10">
    <source>
        <dbReference type="Proteomes" id="UP000224567"/>
    </source>
</evidence>
<dbReference type="PANTHER" id="PTHR47067:SF6">
    <property type="entry name" value="PROTEIN WVD2-LIKE 7"/>
    <property type="match status" value="1"/>
</dbReference>
<dbReference type="AlphaFoldDB" id="A0A2G2XAQ4"/>
<dbReference type="InterPro" id="IPR044216">
    <property type="entry name" value="WDL7"/>
</dbReference>
<feature type="compositionally biased region" description="Low complexity" evidence="7">
    <location>
        <begin position="57"/>
        <end position="68"/>
    </location>
</feature>
<sequence>MEAEAKFNLNAGNAAFNDPKPTIEVKEKLDGQDSSIEFSSNSVDLSSYAHTTEKDGSNSSEPWQSSSSKVRTASQSRDTKSRMLSQVNVASVKGTISNQAYKDMPRKPNRRHNDVSLTQKREKPRLDAPSTLLRPTARMPKPEFFMKLEEKVHAKEEETHQLQARTQEKKEAEIKQLWRNLNFKATLMPAFYREPGHRSEKTKSVPEILEAEAKFNLSAGNLGFNDPEVSSGSKANVLNQHKSTKEQPIARKVVAYCVSCTEKVSHRLYQSVNRDKDSINSCQPGMKQNESSFLFQN</sequence>
<evidence type="ECO:0000256" key="5">
    <source>
        <dbReference type="ARBA" id="ARBA00023212"/>
    </source>
</evidence>
<dbReference type="OrthoDB" id="1291193at2759"/>
<evidence type="ECO:0000256" key="7">
    <source>
        <dbReference type="SAM" id="MobiDB-lite"/>
    </source>
</evidence>
<dbReference type="GO" id="GO:0005874">
    <property type="term" value="C:microtubule"/>
    <property type="evidence" value="ECO:0007669"/>
    <property type="project" value="UniProtKB-KW"/>
</dbReference>
<name>A0A2G2XAQ4_CAPBA</name>
<feature type="domain" description="TPX2 C-terminal" evidence="8">
    <location>
        <begin position="143"/>
        <end position="201"/>
    </location>
</feature>
<keyword evidence="4" id="KW-0493">Microtubule</keyword>